<keyword evidence="8" id="KW-0833">Ubl conjugation pathway</keyword>
<keyword evidence="16" id="KW-1185">Reference proteome</keyword>
<evidence type="ECO:0000256" key="7">
    <source>
        <dbReference type="ARBA" id="ARBA00022771"/>
    </source>
</evidence>
<feature type="compositionally biased region" description="Acidic residues" evidence="14">
    <location>
        <begin position="217"/>
        <end position="239"/>
    </location>
</feature>
<gene>
    <name evidence="17" type="primary">LOC108011944</name>
</gene>
<keyword evidence="9" id="KW-0862">Zinc</keyword>
<evidence type="ECO:0000256" key="5">
    <source>
        <dbReference type="ARBA" id="ARBA00022679"/>
    </source>
</evidence>
<dbReference type="Pfam" id="PF11789">
    <property type="entry name" value="zf-Nse"/>
    <property type="match status" value="1"/>
</dbReference>
<keyword evidence="7 13" id="KW-0863">Zinc-finger</keyword>
<evidence type="ECO:0000256" key="1">
    <source>
        <dbReference type="ARBA" id="ARBA00004123"/>
    </source>
</evidence>
<dbReference type="GO" id="GO:0005634">
    <property type="term" value="C:nucleus"/>
    <property type="evidence" value="ECO:0007669"/>
    <property type="project" value="UniProtKB-SubCell"/>
</dbReference>
<organism evidence="16 17">
    <name type="scientific">Drosophila suzukii</name>
    <name type="common">Spotted-wing drosophila fruit fly</name>
    <dbReference type="NCBI Taxonomy" id="28584"/>
    <lineage>
        <taxon>Eukaryota</taxon>
        <taxon>Metazoa</taxon>
        <taxon>Ecdysozoa</taxon>
        <taxon>Arthropoda</taxon>
        <taxon>Hexapoda</taxon>
        <taxon>Insecta</taxon>
        <taxon>Pterygota</taxon>
        <taxon>Neoptera</taxon>
        <taxon>Endopterygota</taxon>
        <taxon>Diptera</taxon>
        <taxon>Brachycera</taxon>
        <taxon>Muscomorpha</taxon>
        <taxon>Ephydroidea</taxon>
        <taxon>Drosophilidae</taxon>
        <taxon>Drosophila</taxon>
        <taxon>Sophophora</taxon>
    </lineage>
</organism>
<accession>A0AB39ZC10</accession>
<dbReference type="Gene3D" id="3.30.40.10">
    <property type="entry name" value="Zinc/RING finger domain, C3HC4 (zinc finger)"/>
    <property type="match status" value="1"/>
</dbReference>
<dbReference type="InterPro" id="IPR013083">
    <property type="entry name" value="Znf_RING/FYVE/PHD"/>
</dbReference>
<evidence type="ECO:0000256" key="10">
    <source>
        <dbReference type="ARBA" id="ARBA00023242"/>
    </source>
</evidence>
<comment type="similarity">
    <text evidence="3">Belongs to the NSE2 family.</text>
</comment>
<dbReference type="PANTHER" id="PTHR21330:SF1">
    <property type="entry name" value="E3 SUMO-PROTEIN LIGASE NSE2"/>
    <property type="match status" value="1"/>
</dbReference>
<keyword evidence="5" id="KW-0808">Transferase</keyword>
<evidence type="ECO:0000256" key="9">
    <source>
        <dbReference type="ARBA" id="ARBA00022833"/>
    </source>
</evidence>
<feature type="region of interest" description="Disordered" evidence="14">
    <location>
        <begin position="212"/>
        <end position="239"/>
    </location>
</feature>
<evidence type="ECO:0000256" key="12">
    <source>
        <dbReference type="ARBA" id="ARBA00032533"/>
    </source>
</evidence>
<dbReference type="Proteomes" id="UP001652628">
    <property type="component" value="Chromosome 2L"/>
</dbReference>
<evidence type="ECO:0000313" key="16">
    <source>
        <dbReference type="Proteomes" id="UP001652628"/>
    </source>
</evidence>
<dbReference type="GO" id="GO:0000724">
    <property type="term" value="P:double-strand break repair via homologous recombination"/>
    <property type="evidence" value="ECO:0007669"/>
    <property type="project" value="InterPro"/>
</dbReference>
<keyword evidence="10" id="KW-0539">Nucleus</keyword>
<evidence type="ECO:0000313" key="17">
    <source>
        <dbReference type="RefSeq" id="XP_016932687.3"/>
    </source>
</evidence>
<comment type="subcellular location">
    <subcellularLocation>
        <location evidence="1">Nucleus</location>
    </subcellularLocation>
</comment>
<dbReference type="GO" id="GO:0061665">
    <property type="term" value="F:SUMO ligase activity"/>
    <property type="evidence" value="ECO:0007669"/>
    <property type="project" value="TreeGrafter"/>
</dbReference>
<name>A0AB39ZC10_DROSZ</name>
<evidence type="ECO:0000256" key="13">
    <source>
        <dbReference type="PROSITE-ProRule" id="PRU00452"/>
    </source>
</evidence>
<keyword evidence="6" id="KW-0479">Metal-binding</keyword>
<proteinExistence type="inferred from homology"/>
<protein>
    <recommendedName>
        <fullName evidence="4">E3 SUMO-protein ligase NSE2</fullName>
    </recommendedName>
    <alternativeName>
        <fullName evidence="11">E3 SUMO-protein transferase NSE2</fullName>
    </alternativeName>
    <alternativeName>
        <fullName evidence="12">Non-structural maintenance of chromosomes element 2 homolog</fullName>
    </alternativeName>
</protein>
<sequence length="239" mass="27349">MEFNQFADSALSSLLETTKFLKEITDGISDDDGEVRKLLEEGANSRLEHAEKIIERKTKHKELVQEMQKARGESTTVEKFGRTWNERQDAVERKPINAKNTAEYQSFKRSIESTLSNAEPEANNSDDDVVATEVSCNSAFSPYDPWTKALIRNPVRNKMCRHIYDREYVHGLIKNNIGIRCPVAGCANTVYIHPAHLIEDEGVRQKIRLQVLQDMQSDTDDDEEEGTQEEVEQEDEDED</sequence>
<dbReference type="AlphaFoldDB" id="A0AB39ZC10"/>
<dbReference type="PROSITE" id="PS51044">
    <property type="entry name" value="ZF_SP_RING"/>
    <property type="match status" value="1"/>
</dbReference>
<evidence type="ECO:0000256" key="8">
    <source>
        <dbReference type="ARBA" id="ARBA00022786"/>
    </source>
</evidence>
<dbReference type="GO" id="GO:0008270">
    <property type="term" value="F:zinc ion binding"/>
    <property type="evidence" value="ECO:0007669"/>
    <property type="project" value="UniProtKB-KW"/>
</dbReference>
<comment type="pathway">
    <text evidence="2">Protein modification; protein sumoylation.</text>
</comment>
<evidence type="ECO:0000256" key="11">
    <source>
        <dbReference type="ARBA" id="ARBA00031731"/>
    </source>
</evidence>
<dbReference type="PANTHER" id="PTHR21330">
    <property type="entry name" value="E3 SUMO-PROTEIN LIGASE NSE2"/>
    <property type="match status" value="1"/>
</dbReference>
<dbReference type="InterPro" id="IPR004181">
    <property type="entry name" value="Znf_MIZ"/>
</dbReference>
<evidence type="ECO:0000256" key="6">
    <source>
        <dbReference type="ARBA" id="ARBA00022723"/>
    </source>
</evidence>
<dbReference type="InterPro" id="IPR026846">
    <property type="entry name" value="Nse2(Mms21)"/>
</dbReference>
<dbReference type="GO" id="GO:0030915">
    <property type="term" value="C:Smc5-Smc6 complex"/>
    <property type="evidence" value="ECO:0007669"/>
    <property type="project" value="InterPro"/>
</dbReference>
<evidence type="ECO:0000256" key="3">
    <source>
        <dbReference type="ARBA" id="ARBA00008212"/>
    </source>
</evidence>
<dbReference type="GeneID" id="108011944"/>
<evidence type="ECO:0000256" key="2">
    <source>
        <dbReference type="ARBA" id="ARBA00004718"/>
    </source>
</evidence>
<evidence type="ECO:0000256" key="4">
    <source>
        <dbReference type="ARBA" id="ARBA00020923"/>
    </source>
</evidence>
<dbReference type="CDD" id="cd16651">
    <property type="entry name" value="SPL-RING_NSE2"/>
    <property type="match status" value="1"/>
</dbReference>
<reference evidence="17" key="1">
    <citation type="submission" date="2025-08" db="UniProtKB">
        <authorList>
            <consortium name="RefSeq"/>
        </authorList>
    </citation>
    <scope>IDENTIFICATION</scope>
</reference>
<evidence type="ECO:0000259" key="15">
    <source>
        <dbReference type="PROSITE" id="PS51044"/>
    </source>
</evidence>
<feature type="domain" description="SP-RING-type" evidence="15">
    <location>
        <begin position="125"/>
        <end position="216"/>
    </location>
</feature>
<evidence type="ECO:0000256" key="14">
    <source>
        <dbReference type="SAM" id="MobiDB-lite"/>
    </source>
</evidence>
<dbReference type="GO" id="GO:0016925">
    <property type="term" value="P:protein sumoylation"/>
    <property type="evidence" value="ECO:0007669"/>
    <property type="project" value="TreeGrafter"/>
</dbReference>
<dbReference type="RefSeq" id="XP_016932687.3">
    <property type="nucleotide sequence ID" value="XM_017077198.4"/>
</dbReference>